<sequence>MYTFQITGENETMGAEKETKVDVDYVLVDFEPLHKQRWRTDNVRLVCAEFPPYTTCLWHQHLKYGVYVVMAPLDVVEQPY</sequence>
<protein>
    <submittedName>
        <fullName evidence="1">Uncharacterized protein</fullName>
    </submittedName>
</protein>
<name>A0A225UZK1_9STRA</name>
<dbReference type="AlphaFoldDB" id="A0A225UZK1"/>
<organism evidence="1 2">
    <name type="scientific">Phytophthora megakarya</name>
    <dbReference type="NCBI Taxonomy" id="4795"/>
    <lineage>
        <taxon>Eukaryota</taxon>
        <taxon>Sar</taxon>
        <taxon>Stramenopiles</taxon>
        <taxon>Oomycota</taxon>
        <taxon>Peronosporomycetes</taxon>
        <taxon>Peronosporales</taxon>
        <taxon>Peronosporaceae</taxon>
        <taxon>Phytophthora</taxon>
    </lineage>
</organism>
<keyword evidence="2" id="KW-1185">Reference proteome</keyword>
<proteinExistence type="predicted"/>
<evidence type="ECO:0000313" key="1">
    <source>
        <dbReference type="EMBL" id="OWY98442.1"/>
    </source>
</evidence>
<reference evidence="2" key="1">
    <citation type="submission" date="2017-03" db="EMBL/GenBank/DDBJ databases">
        <title>Phytopthora megakarya and P. palmivora, two closely related causual agents of cacao black pod achieved similar genome size and gene model numbers by different mechanisms.</title>
        <authorList>
            <person name="Ali S."/>
            <person name="Shao J."/>
            <person name="Larry D.J."/>
            <person name="Kronmiller B."/>
            <person name="Shen D."/>
            <person name="Strem M.D."/>
            <person name="Melnick R.L."/>
            <person name="Guiltinan M.J."/>
            <person name="Tyler B.M."/>
            <person name="Meinhardt L.W."/>
            <person name="Bailey B.A."/>
        </authorList>
    </citation>
    <scope>NUCLEOTIDE SEQUENCE [LARGE SCALE GENOMIC DNA]</scope>
    <source>
        <strain evidence="2">zdho120</strain>
    </source>
</reference>
<comment type="caution">
    <text evidence="1">The sequence shown here is derived from an EMBL/GenBank/DDBJ whole genome shotgun (WGS) entry which is preliminary data.</text>
</comment>
<gene>
    <name evidence="1" type="ORF">PHMEG_00030791</name>
</gene>
<evidence type="ECO:0000313" key="2">
    <source>
        <dbReference type="Proteomes" id="UP000198211"/>
    </source>
</evidence>
<feature type="non-terminal residue" evidence="1">
    <location>
        <position position="80"/>
    </location>
</feature>
<dbReference type="OrthoDB" id="2099072at2759"/>
<dbReference type="Proteomes" id="UP000198211">
    <property type="component" value="Unassembled WGS sequence"/>
</dbReference>
<accession>A0A225UZK1</accession>
<dbReference type="EMBL" id="NBNE01009400">
    <property type="protein sequence ID" value="OWY98442.1"/>
    <property type="molecule type" value="Genomic_DNA"/>
</dbReference>